<dbReference type="EMBL" id="JAIWYP010000004">
    <property type="protein sequence ID" value="KAH3834135.1"/>
    <property type="molecule type" value="Genomic_DNA"/>
</dbReference>
<comment type="caution">
    <text evidence="1">The sequence shown here is derived from an EMBL/GenBank/DDBJ whole genome shotgun (WGS) entry which is preliminary data.</text>
</comment>
<dbReference type="Proteomes" id="UP000828390">
    <property type="component" value="Unassembled WGS sequence"/>
</dbReference>
<evidence type="ECO:0000313" key="1">
    <source>
        <dbReference type="EMBL" id="KAH3834135.1"/>
    </source>
</evidence>
<reference evidence="1" key="2">
    <citation type="submission" date="2020-11" db="EMBL/GenBank/DDBJ databases">
        <authorList>
            <person name="McCartney M.A."/>
            <person name="Auch B."/>
            <person name="Kono T."/>
            <person name="Mallez S."/>
            <person name="Becker A."/>
            <person name="Gohl D.M."/>
            <person name="Silverstein K.A.T."/>
            <person name="Koren S."/>
            <person name="Bechman K.B."/>
            <person name="Herman A."/>
            <person name="Abrahante J.E."/>
            <person name="Garbe J."/>
        </authorList>
    </citation>
    <scope>NUCLEOTIDE SEQUENCE</scope>
    <source>
        <strain evidence="1">Duluth1</strain>
        <tissue evidence="1">Whole animal</tissue>
    </source>
</reference>
<name>A0A9D4QKY8_DREPO</name>
<proteinExistence type="predicted"/>
<evidence type="ECO:0000313" key="2">
    <source>
        <dbReference type="Proteomes" id="UP000828390"/>
    </source>
</evidence>
<reference evidence="1" key="1">
    <citation type="journal article" date="2019" name="bioRxiv">
        <title>The Genome of the Zebra Mussel, Dreissena polymorpha: A Resource for Invasive Species Research.</title>
        <authorList>
            <person name="McCartney M.A."/>
            <person name="Auch B."/>
            <person name="Kono T."/>
            <person name="Mallez S."/>
            <person name="Zhang Y."/>
            <person name="Obille A."/>
            <person name="Becker A."/>
            <person name="Abrahante J.E."/>
            <person name="Garbe J."/>
            <person name="Badalamenti J.P."/>
            <person name="Herman A."/>
            <person name="Mangelson H."/>
            <person name="Liachko I."/>
            <person name="Sullivan S."/>
            <person name="Sone E.D."/>
            <person name="Koren S."/>
            <person name="Silverstein K.A.T."/>
            <person name="Beckman K.B."/>
            <person name="Gohl D.M."/>
        </authorList>
    </citation>
    <scope>NUCLEOTIDE SEQUENCE</scope>
    <source>
        <strain evidence="1">Duluth1</strain>
        <tissue evidence="1">Whole animal</tissue>
    </source>
</reference>
<dbReference type="AlphaFoldDB" id="A0A9D4QKY8"/>
<organism evidence="1 2">
    <name type="scientific">Dreissena polymorpha</name>
    <name type="common">Zebra mussel</name>
    <name type="synonym">Mytilus polymorpha</name>
    <dbReference type="NCBI Taxonomy" id="45954"/>
    <lineage>
        <taxon>Eukaryota</taxon>
        <taxon>Metazoa</taxon>
        <taxon>Spiralia</taxon>
        <taxon>Lophotrochozoa</taxon>
        <taxon>Mollusca</taxon>
        <taxon>Bivalvia</taxon>
        <taxon>Autobranchia</taxon>
        <taxon>Heteroconchia</taxon>
        <taxon>Euheterodonta</taxon>
        <taxon>Imparidentia</taxon>
        <taxon>Neoheterodontei</taxon>
        <taxon>Myida</taxon>
        <taxon>Dreissenoidea</taxon>
        <taxon>Dreissenidae</taxon>
        <taxon>Dreissena</taxon>
    </lineage>
</organism>
<protein>
    <submittedName>
        <fullName evidence="1">Uncharacterized protein</fullName>
    </submittedName>
</protein>
<sequence length="61" mass="7198">MTKSSPTYALCISFTEGGVFNCMWDKQEGDTWYTLLYNQDDTTNETNRYTCLVSRRHFPFL</sequence>
<gene>
    <name evidence="1" type="ORF">DPMN_107454</name>
</gene>
<accession>A0A9D4QKY8</accession>
<keyword evidence="2" id="KW-1185">Reference proteome</keyword>